<feature type="domain" description="GGDEF" evidence="2">
    <location>
        <begin position="216"/>
        <end position="348"/>
    </location>
</feature>
<evidence type="ECO:0000259" key="2">
    <source>
        <dbReference type="PROSITE" id="PS50887"/>
    </source>
</evidence>
<dbReference type="CDD" id="cd01949">
    <property type="entry name" value="GGDEF"/>
    <property type="match status" value="1"/>
</dbReference>
<dbReference type="Gene3D" id="3.30.70.270">
    <property type="match status" value="1"/>
</dbReference>
<geneLocation type="plasmid" evidence="4">
    <name>pjcm18538 dna</name>
</geneLocation>
<dbReference type="AlphaFoldDB" id="A0A7I7S2X9"/>
<feature type="transmembrane region" description="Helical" evidence="1">
    <location>
        <begin position="49"/>
        <end position="69"/>
    </location>
</feature>
<feature type="transmembrane region" description="Helical" evidence="1">
    <location>
        <begin position="151"/>
        <end position="171"/>
    </location>
</feature>
<keyword evidence="1" id="KW-1133">Transmembrane helix</keyword>
<feature type="transmembrane region" description="Helical" evidence="1">
    <location>
        <begin position="105"/>
        <end position="121"/>
    </location>
</feature>
<dbReference type="InterPro" id="IPR043128">
    <property type="entry name" value="Rev_trsase/Diguanyl_cyclase"/>
</dbReference>
<dbReference type="SMART" id="SM00267">
    <property type="entry name" value="GGDEF"/>
    <property type="match status" value="1"/>
</dbReference>
<dbReference type="SUPFAM" id="SSF55073">
    <property type="entry name" value="Nucleotide cyclase"/>
    <property type="match status" value="1"/>
</dbReference>
<organism evidence="3 4">
    <name type="scientific">Mycolicibacterium arabiense</name>
    <dbReference type="NCBI Taxonomy" id="1286181"/>
    <lineage>
        <taxon>Bacteria</taxon>
        <taxon>Bacillati</taxon>
        <taxon>Actinomycetota</taxon>
        <taxon>Actinomycetes</taxon>
        <taxon>Mycobacteriales</taxon>
        <taxon>Mycobacteriaceae</taxon>
        <taxon>Mycolicibacterium</taxon>
    </lineage>
</organism>
<reference evidence="3 4" key="1">
    <citation type="journal article" date="2019" name="Emerg. Microbes Infect.">
        <title>Comprehensive subspecies identification of 175 nontuberculous mycobacteria species based on 7547 genomic profiles.</title>
        <authorList>
            <person name="Matsumoto Y."/>
            <person name="Kinjo T."/>
            <person name="Motooka D."/>
            <person name="Nabeya D."/>
            <person name="Jung N."/>
            <person name="Uechi K."/>
            <person name="Horii T."/>
            <person name="Iida T."/>
            <person name="Fujita J."/>
            <person name="Nakamura S."/>
        </authorList>
    </citation>
    <scope>NUCLEOTIDE SEQUENCE [LARGE SCALE GENOMIC DNA]</scope>
    <source>
        <strain evidence="3 4">JCM 18538</strain>
    </source>
</reference>
<dbReference type="GO" id="GO:0071111">
    <property type="term" value="F:cyclic-guanylate-specific phosphodiesterase activity"/>
    <property type="evidence" value="ECO:0007669"/>
    <property type="project" value="InterPro"/>
</dbReference>
<keyword evidence="1" id="KW-0812">Transmembrane</keyword>
<name>A0A7I7S2X9_9MYCO</name>
<dbReference type="InterPro" id="IPR050706">
    <property type="entry name" value="Cyclic-di-GMP_PDE-like"/>
</dbReference>
<accession>A0A7I7S2X9</accession>
<feature type="transmembrane region" description="Helical" evidence="1">
    <location>
        <begin position="81"/>
        <end position="99"/>
    </location>
</feature>
<dbReference type="InterPro" id="IPR000160">
    <property type="entry name" value="GGDEF_dom"/>
</dbReference>
<protein>
    <submittedName>
        <fullName evidence="3">Diguanylate cyclase</fullName>
    </submittedName>
</protein>
<feature type="transmembrane region" description="Helical" evidence="1">
    <location>
        <begin position="126"/>
        <end position="145"/>
    </location>
</feature>
<evidence type="ECO:0000313" key="4">
    <source>
        <dbReference type="Proteomes" id="UP000467428"/>
    </source>
</evidence>
<proteinExistence type="predicted"/>
<dbReference type="PROSITE" id="PS50887">
    <property type="entry name" value="GGDEF"/>
    <property type="match status" value="1"/>
</dbReference>
<dbReference type="Pfam" id="PF00990">
    <property type="entry name" value="GGDEF"/>
    <property type="match status" value="1"/>
</dbReference>
<dbReference type="EMBL" id="AP022593">
    <property type="protein sequence ID" value="BBY50761.1"/>
    <property type="molecule type" value="Genomic_DNA"/>
</dbReference>
<gene>
    <name evidence="3" type="ORF">MARA_42290</name>
</gene>
<evidence type="ECO:0000256" key="1">
    <source>
        <dbReference type="SAM" id="Phobius"/>
    </source>
</evidence>
<dbReference type="PANTHER" id="PTHR33121:SF79">
    <property type="entry name" value="CYCLIC DI-GMP PHOSPHODIESTERASE PDED-RELATED"/>
    <property type="match status" value="1"/>
</dbReference>
<evidence type="ECO:0000313" key="3">
    <source>
        <dbReference type="EMBL" id="BBY50761.1"/>
    </source>
</evidence>
<dbReference type="KEGG" id="marz:MARA_42290"/>
<sequence length="362" mass="38208">MSDHYYWLTSFLAARGLQRPTQRVVVVVVSLLGVMPLLVMFGTGGPRSAVHLILAVCVTVGGAAIVAVWSRRRWPSRTQSVGCALAATVCISIACLIGPSPAAGLLGATSFAILIALIAFFHSVRLLTFTLGVAIATIVVLAVRAGSTDVALATSGALTVALMCGFVAFACRMAIRVIDSDVLHGEVEPLTGLLDRRGFDDRIATSLSARSREDDRYLVIAVVNLDSFSLVTSLRGVAGGEEARIVVAQALRETVRREAVLAHVSDAEFLVGDLFTDLDPTPLVERIRGAIASAPLRLTASLGVVSTPLLPLAGYPEADVLEELLTIATTAMFDARRAGGNQIRCVMAPRLTVLEPPENPSV</sequence>
<dbReference type="Proteomes" id="UP000467428">
    <property type="component" value="Chromosome"/>
</dbReference>
<dbReference type="PANTHER" id="PTHR33121">
    <property type="entry name" value="CYCLIC DI-GMP PHOSPHODIESTERASE PDEF"/>
    <property type="match status" value="1"/>
</dbReference>
<feature type="transmembrane region" description="Helical" evidence="1">
    <location>
        <begin position="24"/>
        <end position="43"/>
    </location>
</feature>
<keyword evidence="4" id="KW-1185">Reference proteome</keyword>
<keyword evidence="1" id="KW-0472">Membrane</keyword>
<dbReference type="InterPro" id="IPR029787">
    <property type="entry name" value="Nucleotide_cyclase"/>
</dbReference>